<feature type="region of interest" description="Disordered" evidence="1">
    <location>
        <begin position="1"/>
        <end position="53"/>
    </location>
</feature>
<feature type="non-terminal residue" evidence="2">
    <location>
        <position position="53"/>
    </location>
</feature>
<dbReference type="EMBL" id="LXQA010754906">
    <property type="protein sequence ID" value="MCI69387.1"/>
    <property type="molecule type" value="Genomic_DNA"/>
</dbReference>
<evidence type="ECO:0000313" key="2">
    <source>
        <dbReference type="EMBL" id="MCI69387.1"/>
    </source>
</evidence>
<organism evidence="2 3">
    <name type="scientific">Trifolium medium</name>
    <dbReference type="NCBI Taxonomy" id="97028"/>
    <lineage>
        <taxon>Eukaryota</taxon>
        <taxon>Viridiplantae</taxon>
        <taxon>Streptophyta</taxon>
        <taxon>Embryophyta</taxon>
        <taxon>Tracheophyta</taxon>
        <taxon>Spermatophyta</taxon>
        <taxon>Magnoliopsida</taxon>
        <taxon>eudicotyledons</taxon>
        <taxon>Gunneridae</taxon>
        <taxon>Pentapetalae</taxon>
        <taxon>rosids</taxon>
        <taxon>fabids</taxon>
        <taxon>Fabales</taxon>
        <taxon>Fabaceae</taxon>
        <taxon>Papilionoideae</taxon>
        <taxon>50 kb inversion clade</taxon>
        <taxon>NPAAA clade</taxon>
        <taxon>Hologalegina</taxon>
        <taxon>IRL clade</taxon>
        <taxon>Trifolieae</taxon>
        <taxon>Trifolium</taxon>
    </lineage>
</organism>
<feature type="compositionally biased region" description="Polar residues" evidence="1">
    <location>
        <begin position="24"/>
        <end position="35"/>
    </location>
</feature>
<name>A0A392U975_9FABA</name>
<dbReference type="AlphaFoldDB" id="A0A392U975"/>
<evidence type="ECO:0000313" key="3">
    <source>
        <dbReference type="Proteomes" id="UP000265520"/>
    </source>
</evidence>
<sequence>MHNTSRSAKAGESWRKSYRKFSPADSSGRQLASLSQERRPATSGDKHAEQSFV</sequence>
<reference evidence="2 3" key="1">
    <citation type="journal article" date="2018" name="Front. Plant Sci.">
        <title>Red Clover (Trifolium pratense) and Zigzag Clover (T. medium) - A Picture of Genomic Similarities and Differences.</title>
        <authorList>
            <person name="Dluhosova J."/>
            <person name="Istvanek J."/>
            <person name="Nedelnik J."/>
            <person name="Repkova J."/>
        </authorList>
    </citation>
    <scope>NUCLEOTIDE SEQUENCE [LARGE SCALE GENOMIC DNA]</scope>
    <source>
        <strain evidence="3">cv. 10/8</strain>
        <tissue evidence="2">Leaf</tissue>
    </source>
</reference>
<comment type="caution">
    <text evidence="2">The sequence shown here is derived from an EMBL/GenBank/DDBJ whole genome shotgun (WGS) entry which is preliminary data.</text>
</comment>
<feature type="compositionally biased region" description="Basic and acidic residues" evidence="1">
    <location>
        <begin position="36"/>
        <end position="53"/>
    </location>
</feature>
<proteinExistence type="predicted"/>
<accession>A0A392U975</accession>
<keyword evidence="3" id="KW-1185">Reference proteome</keyword>
<evidence type="ECO:0000256" key="1">
    <source>
        <dbReference type="SAM" id="MobiDB-lite"/>
    </source>
</evidence>
<protein>
    <submittedName>
        <fullName evidence="2">Uncharacterized protein</fullName>
    </submittedName>
</protein>
<dbReference type="Proteomes" id="UP000265520">
    <property type="component" value="Unassembled WGS sequence"/>
</dbReference>